<accession>A0A913XX39</accession>
<dbReference type="KEGG" id="epa:110249433"/>
<feature type="coiled-coil region" evidence="3">
    <location>
        <begin position="40"/>
        <end position="147"/>
    </location>
</feature>
<evidence type="ECO:0000256" key="1">
    <source>
        <dbReference type="ARBA" id="ARBA00010754"/>
    </source>
</evidence>
<dbReference type="InterPro" id="IPR017243">
    <property type="entry name" value="Bloc1s5"/>
</dbReference>
<dbReference type="OrthoDB" id="18964at2759"/>
<dbReference type="EnsemblMetazoa" id="XM_021056003.2">
    <property type="protein sequence ID" value="XP_020911662.1"/>
    <property type="gene ID" value="LOC110249433"/>
</dbReference>
<sequence length="149" mass="18122">MAGEKVLKNISGVYCRLFDHRPIIQSECKYFVREFEGKRNDREVERLNESLQKVRQIEEEIPKCVEKANQFEELKQQLRAARQSCHDILVKEEEDLQHERREQIKEDAKKDWEKFQLEMNEEEEKIRKEFEQEAEKLREKYGVKQATIH</sequence>
<name>A0A913XX39_EXADI</name>
<dbReference type="RefSeq" id="XP_020911662.1">
    <property type="nucleotide sequence ID" value="XM_021056003.2"/>
</dbReference>
<comment type="similarity">
    <text evidence="1">Belongs to the BLOC1S5 family.</text>
</comment>
<dbReference type="PANTHER" id="PTHR31784:SF2">
    <property type="entry name" value="BIOGENESIS OF LYSOSOME-RELATED ORGANELLES COMPLEX 1 SUBUNIT 5"/>
    <property type="match status" value="1"/>
</dbReference>
<dbReference type="GeneID" id="110249433"/>
<evidence type="ECO:0000256" key="2">
    <source>
        <dbReference type="ARBA" id="ARBA00019580"/>
    </source>
</evidence>
<keyword evidence="5" id="KW-1185">Reference proteome</keyword>
<keyword evidence="3" id="KW-0175">Coiled coil</keyword>
<evidence type="ECO:0000256" key="3">
    <source>
        <dbReference type="SAM" id="Coils"/>
    </source>
</evidence>
<dbReference type="AlphaFoldDB" id="A0A913XX39"/>
<dbReference type="Pfam" id="PF14942">
    <property type="entry name" value="Muted"/>
    <property type="match status" value="1"/>
</dbReference>
<proteinExistence type="inferred from homology"/>
<dbReference type="PANTHER" id="PTHR31784">
    <property type="entry name" value="BIOGENESIS OF LYSOSOME-RELATED ORGANELLES COMPLEX 1 SUBUNIT 5"/>
    <property type="match status" value="1"/>
</dbReference>
<organism evidence="4 5">
    <name type="scientific">Exaiptasia diaphana</name>
    <name type="common">Tropical sea anemone</name>
    <name type="synonym">Aiptasia pulchella</name>
    <dbReference type="NCBI Taxonomy" id="2652724"/>
    <lineage>
        <taxon>Eukaryota</taxon>
        <taxon>Metazoa</taxon>
        <taxon>Cnidaria</taxon>
        <taxon>Anthozoa</taxon>
        <taxon>Hexacorallia</taxon>
        <taxon>Actiniaria</taxon>
        <taxon>Aiptasiidae</taxon>
        <taxon>Exaiptasia</taxon>
    </lineage>
</organism>
<evidence type="ECO:0000313" key="4">
    <source>
        <dbReference type="EnsemblMetazoa" id="XP_020911662.1"/>
    </source>
</evidence>
<dbReference type="GO" id="GO:0030133">
    <property type="term" value="C:transport vesicle"/>
    <property type="evidence" value="ECO:0007669"/>
    <property type="project" value="InterPro"/>
</dbReference>
<evidence type="ECO:0000313" key="5">
    <source>
        <dbReference type="Proteomes" id="UP000887567"/>
    </source>
</evidence>
<dbReference type="OMA" id="TNLQHGY"/>
<dbReference type="GO" id="GO:0031083">
    <property type="term" value="C:BLOC-1 complex"/>
    <property type="evidence" value="ECO:0007669"/>
    <property type="project" value="InterPro"/>
</dbReference>
<reference evidence="4" key="1">
    <citation type="submission" date="2022-11" db="UniProtKB">
        <authorList>
            <consortium name="EnsemblMetazoa"/>
        </authorList>
    </citation>
    <scope>IDENTIFICATION</scope>
</reference>
<protein>
    <recommendedName>
        <fullName evidence="2">Biogenesis of lysosome-related organelles complex 1 subunit 5</fullName>
    </recommendedName>
</protein>
<dbReference type="Proteomes" id="UP000887567">
    <property type="component" value="Unplaced"/>
</dbReference>